<protein>
    <recommendedName>
        <fullName evidence="3">Aldehyde dehydrogenase domain-containing protein</fullName>
    </recommendedName>
</protein>
<sequence length="107" mass="11931">MSFIEQWLHDGVAGLIGDEWRAGKQTFVVDNPATGETIARVAEMGADDARDAVAAAYNAGAAWRATPVKQRSALLRRWFELIIEHADDLARLMTLEQGKPWRKPKVK</sequence>
<evidence type="ECO:0000259" key="3">
    <source>
        <dbReference type="Pfam" id="PF00171"/>
    </source>
</evidence>
<comment type="similarity">
    <text evidence="1">Belongs to the aldehyde dehydrogenase family.</text>
</comment>
<reference evidence="5" key="1">
    <citation type="journal article" date="2019" name="Microbiol. Resour. Announc.">
        <title>Complete Genome Sequence of Halomonas olivaria, a Moderately Halophilic Bacterium Isolated from Olive Processing Effluents, Obtained by Nanopore Sequencing.</title>
        <authorList>
            <person name="Nagata S."/>
            <person name="Ii K.M."/>
            <person name="Tsukimi T."/>
            <person name="Miura M.C."/>
            <person name="Galipon J."/>
            <person name="Arakawa K."/>
        </authorList>
    </citation>
    <scope>NUCLEOTIDE SEQUENCE [LARGE SCALE GENOMIC DNA]</scope>
    <source>
        <strain evidence="5">TYRC17</strain>
    </source>
</reference>
<name>A0ABM7GS03_9GAMM</name>
<accession>A0ABM7GS03</accession>
<evidence type="ECO:0000313" key="4">
    <source>
        <dbReference type="EMBL" id="BBI53869.1"/>
    </source>
</evidence>
<dbReference type="Gene3D" id="3.40.605.10">
    <property type="entry name" value="Aldehyde Dehydrogenase, Chain A, domain 1"/>
    <property type="match status" value="1"/>
</dbReference>
<organism evidence="4 5">
    <name type="scientific">Vreelandella olivaria</name>
    <dbReference type="NCBI Taxonomy" id="390919"/>
    <lineage>
        <taxon>Bacteria</taxon>
        <taxon>Pseudomonadati</taxon>
        <taxon>Pseudomonadota</taxon>
        <taxon>Gammaproteobacteria</taxon>
        <taxon>Oceanospirillales</taxon>
        <taxon>Halomonadaceae</taxon>
        <taxon>Vreelandella</taxon>
    </lineage>
</organism>
<dbReference type="InterPro" id="IPR015590">
    <property type="entry name" value="Aldehyde_DH_dom"/>
</dbReference>
<evidence type="ECO:0000256" key="2">
    <source>
        <dbReference type="ARBA" id="ARBA00023002"/>
    </source>
</evidence>
<dbReference type="Proteomes" id="UP000289555">
    <property type="component" value="Chromosome"/>
</dbReference>
<evidence type="ECO:0000256" key="1">
    <source>
        <dbReference type="ARBA" id="ARBA00009986"/>
    </source>
</evidence>
<dbReference type="SUPFAM" id="SSF53720">
    <property type="entry name" value="ALDH-like"/>
    <property type="match status" value="1"/>
</dbReference>
<dbReference type="InterPro" id="IPR016161">
    <property type="entry name" value="Ald_DH/histidinol_DH"/>
</dbReference>
<dbReference type="InterPro" id="IPR050740">
    <property type="entry name" value="Aldehyde_DH_Superfamily"/>
</dbReference>
<dbReference type="PANTHER" id="PTHR43353:SF5">
    <property type="entry name" value="SUCCINATE-SEMIALDEHYDE DEHYDROGENASE, MITOCHONDRIAL"/>
    <property type="match status" value="1"/>
</dbReference>
<dbReference type="EMBL" id="AP019416">
    <property type="protein sequence ID" value="BBI53869.1"/>
    <property type="molecule type" value="Genomic_DNA"/>
</dbReference>
<keyword evidence="5" id="KW-1185">Reference proteome</keyword>
<feature type="domain" description="Aldehyde dehydrogenase" evidence="3">
    <location>
        <begin position="20"/>
        <end position="103"/>
    </location>
</feature>
<dbReference type="PANTHER" id="PTHR43353">
    <property type="entry name" value="SUCCINATE-SEMIALDEHYDE DEHYDROGENASE, MITOCHONDRIAL"/>
    <property type="match status" value="1"/>
</dbReference>
<dbReference type="InterPro" id="IPR016162">
    <property type="entry name" value="Ald_DH_N"/>
</dbReference>
<dbReference type="Pfam" id="PF00171">
    <property type="entry name" value="Aldedh"/>
    <property type="match status" value="1"/>
</dbReference>
<proteinExistence type="inferred from homology"/>
<gene>
    <name evidence="4" type="ORF">HORIV_62900</name>
</gene>
<evidence type="ECO:0000313" key="5">
    <source>
        <dbReference type="Proteomes" id="UP000289555"/>
    </source>
</evidence>
<keyword evidence="2" id="KW-0560">Oxidoreductase</keyword>